<dbReference type="Proteomes" id="UP001157006">
    <property type="component" value="Chromosome 1S"/>
</dbReference>
<proteinExistence type="predicted"/>
<keyword evidence="2" id="KW-1185">Reference proteome</keyword>
<dbReference type="AlphaFoldDB" id="A0AAV0ZCV5"/>
<dbReference type="EMBL" id="OX451735">
    <property type="protein sequence ID" value="CAI8594928.1"/>
    <property type="molecule type" value="Genomic_DNA"/>
</dbReference>
<protein>
    <submittedName>
        <fullName evidence="1">Uncharacterized protein</fullName>
    </submittedName>
</protein>
<sequence>MEIVGFIPKCGNMRYTRRSAYHKLKSNNEVSNCTNNNVSMLGSRKLKITEKMSEVQPKIFRLSTNLWKKLRDGYVHGMLCMAAHVAHFNNGEIYFFKKVHYNDADDVLYLKSS</sequence>
<dbReference type="PANTHER" id="PTHR33702">
    <property type="entry name" value="BNAA09G40010D PROTEIN"/>
    <property type="match status" value="1"/>
</dbReference>
<accession>A0AAV0ZCV5</accession>
<evidence type="ECO:0000313" key="1">
    <source>
        <dbReference type="EMBL" id="CAI8594928.1"/>
    </source>
</evidence>
<name>A0AAV0ZCV5_VICFA</name>
<dbReference type="PANTHER" id="PTHR33702:SF31">
    <property type="match status" value="1"/>
</dbReference>
<gene>
    <name evidence="1" type="ORF">VFH_I166000</name>
</gene>
<evidence type="ECO:0000313" key="2">
    <source>
        <dbReference type="Proteomes" id="UP001157006"/>
    </source>
</evidence>
<reference evidence="1 2" key="1">
    <citation type="submission" date="2023-01" db="EMBL/GenBank/DDBJ databases">
        <authorList>
            <person name="Kreplak J."/>
        </authorList>
    </citation>
    <scope>NUCLEOTIDE SEQUENCE [LARGE SCALE GENOMIC DNA]</scope>
</reference>
<organism evidence="1 2">
    <name type="scientific">Vicia faba</name>
    <name type="common">Broad bean</name>
    <name type="synonym">Faba vulgaris</name>
    <dbReference type="NCBI Taxonomy" id="3906"/>
    <lineage>
        <taxon>Eukaryota</taxon>
        <taxon>Viridiplantae</taxon>
        <taxon>Streptophyta</taxon>
        <taxon>Embryophyta</taxon>
        <taxon>Tracheophyta</taxon>
        <taxon>Spermatophyta</taxon>
        <taxon>Magnoliopsida</taxon>
        <taxon>eudicotyledons</taxon>
        <taxon>Gunneridae</taxon>
        <taxon>Pentapetalae</taxon>
        <taxon>rosids</taxon>
        <taxon>fabids</taxon>
        <taxon>Fabales</taxon>
        <taxon>Fabaceae</taxon>
        <taxon>Papilionoideae</taxon>
        <taxon>50 kb inversion clade</taxon>
        <taxon>NPAAA clade</taxon>
        <taxon>Hologalegina</taxon>
        <taxon>IRL clade</taxon>
        <taxon>Fabeae</taxon>
        <taxon>Vicia</taxon>
    </lineage>
</organism>